<keyword evidence="1 2" id="KW-0808">Transferase</keyword>
<feature type="binding site" evidence="2">
    <location>
        <position position="63"/>
    </location>
    <ligand>
        <name>substrate</name>
    </ligand>
</feature>
<comment type="subunit">
    <text evidence="2">Homodimer.</text>
</comment>
<dbReference type="Gene3D" id="3.40.1180.10">
    <property type="entry name" value="Decaprenyl diphosphate synthase-like"/>
    <property type="match status" value="1"/>
</dbReference>
<accession>A0ABN6V0D5</accession>
<feature type="binding site" evidence="2">
    <location>
        <position position="29"/>
    </location>
    <ligand>
        <name>substrate</name>
    </ligand>
</feature>
<evidence type="ECO:0000313" key="3">
    <source>
        <dbReference type="EMBL" id="BDU70787.1"/>
    </source>
</evidence>
<feature type="binding site" evidence="2">
    <location>
        <position position="17"/>
    </location>
    <ligand>
        <name>substrate</name>
    </ligand>
</feature>
<feature type="binding site" evidence="2">
    <location>
        <position position="195"/>
    </location>
    <ligand>
        <name>Mg(2+)</name>
        <dbReference type="ChEBI" id="CHEBI:18420"/>
    </ligand>
</feature>
<comment type="function">
    <text evidence="2">Catalyzes the condensation of isopentenyl diphosphate (IPP) with allylic pyrophosphates generating different type of terpenoids.</text>
</comment>
<dbReference type="Pfam" id="PF01255">
    <property type="entry name" value="Prenyltransf"/>
    <property type="match status" value="1"/>
</dbReference>
<feature type="binding site" evidence="2">
    <location>
        <begin position="182"/>
        <end position="184"/>
    </location>
    <ligand>
        <name>substrate</name>
    </ligand>
</feature>
<keyword evidence="2" id="KW-0460">Magnesium</keyword>
<comment type="similarity">
    <text evidence="2">Belongs to the UPP synthase family.</text>
</comment>
<comment type="cofactor">
    <cofactor evidence="2">
        <name>Mg(2+)</name>
        <dbReference type="ChEBI" id="CHEBI:18420"/>
    </cofactor>
    <text evidence="2">Binds 2 magnesium ions per subunit.</text>
</comment>
<organism evidence="3 4">
    <name type="scientific">Geothrix oryzae</name>
    <dbReference type="NCBI Taxonomy" id="2927975"/>
    <lineage>
        <taxon>Bacteria</taxon>
        <taxon>Pseudomonadati</taxon>
        <taxon>Acidobacteriota</taxon>
        <taxon>Holophagae</taxon>
        <taxon>Holophagales</taxon>
        <taxon>Holophagaceae</taxon>
        <taxon>Geothrix</taxon>
    </lineage>
</organism>
<evidence type="ECO:0000313" key="4">
    <source>
        <dbReference type="Proteomes" id="UP001242010"/>
    </source>
</evidence>
<dbReference type="PANTHER" id="PTHR10291">
    <property type="entry name" value="DEHYDRODOLICHYL DIPHOSPHATE SYNTHASE FAMILY MEMBER"/>
    <property type="match status" value="1"/>
</dbReference>
<protein>
    <recommendedName>
        <fullName evidence="2">Isoprenyl transferase</fullName>
        <ecNumber evidence="2">2.5.1.-</ecNumber>
    </recommendedName>
</protein>
<dbReference type="CDD" id="cd00475">
    <property type="entry name" value="Cis_IPPS"/>
    <property type="match status" value="1"/>
</dbReference>
<keyword evidence="4" id="KW-1185">Reference proteome</keyword>
<feature type="active site" description="Proton acceptor" evidence="2">
    <location>
        <position position="60"/>
    </location>
</feature>
<feature type="binding site" evidence="2">
    <location>
        <position position="12"/>
    </location>
    <ligand>
        <name>Mg(2+)</name>
        <dbReference type="ChEBI" id="CHEBI:18420"/>
    </ligand>
</feature>
<dbReference type="InterPro" id="IPR036424">
    <property type="entry name" value="UPP_synth-like_sf"/>
</dbReference>
<dbReference type="InterPro" id="IPR018520">
    <property type="entry name" value="UPP_synth-like_CS"/>
</dbReference>
<evidence type="ECO:0000256" key="2">
    <source>
        <dbReference type="HAMAP-Rule" id="MF_01139"/>
    </source>
</evidence>
<feature type="binding site" evidence="2">
    <location>
        <position position="61"/>
    </location>
    <ligand>
        <name>substrate</name>
    </ligand>
</feature>
<feature type="binding site" evidence="2">
    <location>
        <position position="176"/>
    </location>
    <ligand>
        <name>substrate</name>
    </ligand>
</feature>
<dbReference type="PROSITE" id="PS01066">
    <property type="entry name" value="UPP_SYNTHASE"/>
    <property type="match status" value="1"/>
</dbReference>
<reference evidence="4" key="1">
    <citation type="journal article" date="2023" name="Int. J. Syst. Evol. Microbiol.">
        <title>Mesoterricola silvestris gen. nov., sp. nov., Mesoterricola sediminis sp. nov., Geothrix oryzae sp. nov., Geothrix edaphica sp. nov., Geothrix rubra sp. nov., and Geothrix limicola sp. nov., six novel members of Acidobacteriota isolated from soils.</title>
        <authorList>
            <person name="Itoh H."/>
            <person name="Sugisawa Y."/>
            <person name="Mise K."/>
            <person name="Xu Z."/>
            <person name="Kuniyasu M."/>
            <person name="Ushijima N."/>
            <person name="Kawano K."/>
            <person name="Kobayashi E."/>
            <person name="Shiratori Y."/>
            <person name="Masuda Y."/>
            <person name="Senoo K."/>
        </authorList>
    </citation>
    <scope>NUCLEOTIDE SEQUENCE [LARGE SCALE GENOMIC DNA]</scope>
    <source>
        <strain evidence="4">Red222</strain>
    </source>
</reference>
<feature type="binding site" evidence="2">
    <location>
        <position position="25"/>
    </location>
    <ligand>
        <name>substrate</name>
    </ligand>
</feature>
<gene>
    <name evidence="3" type="primary">uppS</name>
    <name evidence="3" type="ORF">GETHOR_28880</name>
</gene>
<dbReference type="RefSeq" id="WP_286354487.1">
    <property type="nucleotide sequence ID" value="NZ_AP027079.1"/>
</dbReference>
<dbReference type="NCBIfam" id="TIGR00055">
    <property type="entry name" value="uppS"/>
    <property type="match status" value="1"/>
</dbReference>
<feature type="binding site" evidence="2">
    <location>
        <begin position="57"/>
        <end position="59"/>
    </location>
    <ligand>
        <name>substrate</name>
    </ligand>
</feature>
<proteinExistence type="inferred from homology"/>
<dbReference type="InterPro" id="IPR001441">
    <property type="entry name" value="UPP_synth-like"/>
</dbReference>
<dbReference type="PANTHER" id="PTHR10291:SF0">
    <property type="entry name" value="DEHYDRODOLICHYL DIPHOSPHATE SYNTHASE 2"/>
    <property type="match status" value="1"/>
</dbReference>
<dbReference type="HAMAP" id="MF_01139">
    <property type="entry name" value="ISPT"/>
    <property type="match status" value="1"/>
</dbReference>
<dbReference type="GO" id="GO:0016740">
    <property type="term" value="F:transferase activity"/>
    <property type="evidence" value="ECO:0007669"/>
    <property type="project" value="UniProtKB-KW"/>
</dbReference>
<feature type="binding site" evidence="2">
    <location>
        <begin position="13"/>
        <end position="16"/>
    </location>
    <ligand>
        <name>substrate</name>
    </ligand>
</feature>
<dbReference type="EMBL" id="AP027079">
    <property type="protein sequence ID" value="BDU70787.1"/>
    <property type="molecule type" value="Genomic_DNA"/>
</dbReference>
<dbReference type="EC" id="2.5.1.-" evidence="2"/>
<dbReference type="SUPFAM" id="SSF64005">
    <property type="entry name" value="Undecaprenyl diphosphate synthase"/>
    <property type="match status" value="1"/>
</dbReference>
<keyword evidence="2" id="KW-0479">Metal-binding</keyword>
<feature type="active site" evidence="2">
    <location>
        <position position="12"/>
    </location>
</feature>
<evidence type="ECO:0000256" key="1">
    <source>
        <dbReference type="ARBA" id="ARBA00022679"/>
    </source>
</evidence>
<sequence>MSIPTHVAIIMDGNGRWAAQRGWPRIKGHKAGVQAVERILEAASNAGIRHLSLYAFSTENWKRPPQEVGALMALLRMYLRMFVHQLTKKGIRFHHLGALEGMPAGIQADMKTLEAATAQNTGMTFHLAVNYGSRLELAQAARRCVEDGLRPEQVDEAALGARLWTAGVPDVDLLIRTSGEHRISNFLLWQSAYAELHMTDLLWPDFGPAELQEALDDYAQRERRFGGI</sequence>
<name>A0ABN6V0D5_9BACT</name>
<dbReference type="Proteomes" id="UP001242010">
    <property type="component" value="Chromosome"/>
</dbReference>